<feature type="region of interest" description="Disordered" evidence="1">
    <location>
        <begin position="406"/>
        <end position="500"/>
    </location>
</feature>
<organism evidence="2 3">
    <name type="scientific">Gonium pectorale</name>
    <name type="common">Green alga</name>
    <dbReference type="NCBI Taxonomy" id="33097"/>
    <lineage>
        <taxon>Eukaryota</taxon>
        <taxon>Viridiplantae</taxon>
        <taxon>Chlorophyta</taxon>
        <taxon>core chlorophytes</taxon>
        <taxon>Chlorophyceae</taxon>
        <taxon>CS clade</taxon>
        <taxon>Chlamydomonadales</taxon>
        <taxon>Volvocaceae</taxon>
        <taxon>Gonium</taxon>
    </lineage>
</organism>
<dbReference type="STRING" id="33097.A0A150FYX3"/>
<dbReference type="AlphaFoldDB" id="A0A150FYX3"/>
<name>A0A150FYX3_GONPE</name>
<evidence type="ECO:0000313" key="2">
    <source>
        <dbReference type="EMBL" id="KXZ42789.1"/>
    </source>
</evidence>
<gene>
    <name evidence="2" type="ORF">GPECTOR_118g386</name>
</gene>
<proteinExistence type="predicted"/>
<sequence>MGGNAARAAAVMAKRTKQAVLRLDVQLAPQSGPGAVAGGLEIHAELWAAEAVTGVVEIDALGRVSKLLEEEIRPAGLLFGLAQEELVGAPLGSLLRLGPGQTAVGLLTESGIAKKSNLKAKKARDSHSTKVGPVHYLEGLHRDGRPLTVAVQVVGKPGPGNPVQAVLRLAPKSKTRHAAAAQAAAVAAASGMAAHRTTMATAGGGGGVSVHMAPSLAATAAATTAAGGLDGSKPTTAMTALTGVTAATTAAAATLGGGMGGGLPGGLPGGVLQFKLRTGSLSRNGLSALATAAAAAESLEGGAAVSAAGDISRKASLAAPAGDGGGGGETLTLPLPGAADGGDGADPAAPSPPLLTPGVSGSLSTAAAAAGAAKGTLAAGVASLLKARSLVPEASGAGAAAVAVGGGEGGAGEGDEAEGGNGGNNNEEEEVDEDGILPSPPPPPLLPKGGAGRPARRRGGGGGGGGAGPDVAADEGGRQGSDPSRPRTPDAPADGAPPPL</sequence>
<accession>A0A150FYX3</accession>
<reference evidence="3" key="1">
    <citation type="journal article" date="2016" name="Nat. Commun.">
        <title>The Gonium pectorale genome demonstrates co-option of cell cycle regulation during the evolution of multicellularity.</title>
        <authorList>
            <person name="Hanschen E.R."/>
            <person name="Marriage T.N."/>
            <person name="Ferris P.J."/>
            <person name="Hamaji T."/>
            <person name="Toyoda A."/>
            <person name="Fujiyama A."/>
            <person name="Neme R."/>
            <person name="Noguchi H."/>
            <person name="Minakuchi Y."/>
            <person name="Suzuki M."/>
            <person name="Kawai-Toyooka H."/>
            <person name="Smith D.R."/>
            <person name="Sparks H."/>
            <person name="Anderson J."/>
            <person name="Bakaric R."/>
            <person name="Luria V."/>
            <person name="Karger A."/>
            <person name="Kirschner M.W."/>
            <person name="Durand P.M."/>
            <person name="Michod R.E."/>
            <person name="Nozaki H."/>
            <person name="Olson B.J."/>
        </authorList>
    </citation>
    <scope>NUCLEOTIDE SEQUENCE [LARGE SCALE GENOMIC DNA]</scope>
    <source>
        <strain evidence="3">NIES-2863</strain>
    </source>
</reference>
<evidence type="ECO:0000313" key="3">
    <source>
        <dbReference type="Proteomes" id="UP000075714"/>
    </source>
</evidence>
<dbReference type="Proteomes" id="UP000075714">
    <property type="component" value="Unassembled WGS sequence"/>
</dbReference>
<keyword evidence="3" id="KW-1185">Reference proteome</keyword>
<comment type="caution">
    <text evidence="2">The sequence shown here is derived from an EMBL/GenBank/DDBJ whole genome shotgun (WGS) entry which is preliminary data.</text>
</comment>
<dbReference type="EMBL" id="LSYV01000118">
    <property type="protein sequence ID" value="KXZ42789.1"/>
    <property type="molecule type" value="Genomic_DNA"/>
</dbReference>
<evidence type="ECO:0000256" key="1">
    <source>
        <dbReference type="SAM" id="MobiDB-lite"/>
    </source>
</evidence>
<dbReference type="OrthoDB" id="559904at2759"/>
<feature type="compositionally biased region" description="Acidic residues" evidence="1">
    <location>
        <begin position="426"/>
        <end position="435"/>
    </location>
</feature>
<protein>
    <submittedName>
        <fullName evidence="2">Uncharacterized protein</fullName>
    </submittedName>
</protein>
<feature type="region of interest" description="Disordered" evidence="1">
    <location>
        <begin position="318"/>
        <end position="361"/>
    </location>
</feature>